<dbReference type="AlphaFoldDB" id="A0A1G9HWU3"/>
<evidence type="ECO:0000313" key="3">
    <source>
        <dbReference type="Proteomes" id="UP000199682"/>
    </source>
</evidence>
<protein>
    <submittedName>
        <fullName evidence="2">Uncharacterized protein</fullName>
    </submittedName>
</protein>
<dbReference type="RefSeq" id="WP_090007609.1">
    <property type="nucleotide sequence ID" value="NZ_FNET01000009.1"/>
</dbReference>
<accession>A0A1G9HWU3</accession>
<dbReference type="Proteomes" id="UP000199682">
    <property type="component" value="Unassembled WGS sequence"/>
</dbReference>
<reference evidence="3" key="1">
    <citation type="submission" date="2016-10" db="EMBL/GenBank/DDBJ databases">
        <authorList>
            <person name="Varghese N."/>
            <person name="Submissions S."/>
        </authorList>
    </citation>
    <scope>NUCLEOTIDE SEQUENCE [LARGE SCALE GENOMIC DNA]</scope>
    <source>
        <strain evidence="3">DSM 44796</strain>
    </source>
</reference>
<evidence type="ECO:0000256" key="1">
    <source>
        <dbReference type="SAM" id="MobiDB-lite"/>
    </source>
</evidence>
<dbReference type="EMBL" id="FNET01000009">
    <property type="protein sequence ID" value="SDL17431.1"/>
    <property type="molecule type" value="Genomic_DNA"/>
</dbReference>
<feature type="region of interest" description="Disordered" evidence="1">
    <location>
        <begin position="1"/>
        <end position="35"/>
    </location>
</feature>
<evidence type="ECO:0000313" key="2">
    <source>
        <dbReference type="EMBL" id="SDL17431.1"/>
    </source>
</evidence>
<name>A0A1G9HWU3_9PSEU</name>
<sequence>MSVVMLELLPPSAAPDREVDETQEEERQAAAQMPVAPRVAPDAVVMLDDVEVLGAYARCNCEASDDNPY</sequence>
<proteinExistence type="predicted"/>
<gene>
    <name evidence="2" type="ORF">SAMN04488074_109194</name>
</gene>
<organism evidence="2 3">
    <name type="scientific">Lentzea albidocapillata subsp. violacea</name>
    <dbReference type="NCBI Taxonomy" id="128104"/>
    <lineage>
        <taxon>Bacteria</taxon>
        <taxon>Bacillati</taxon>
        <taxon>Actinomycetota</taxon>
        <taxon>Actinomycetes</taxon>
        <taxon>Pseudonocardiales</taxon>
        <taxon>Pseudonocardiaceae</taxon>
        <taxon>Lentzea</taxon>
    </lineage>
</organism>